<organism evidence="8 9">
    <name type="scientific">Motiliproteus coralliicola</name>
    <dbReference type="NCBI Taxonomy" id="2283196"/>
    <lineage>
        <taxon>Bacteria</taxon>
        <taxon>Pseudomonadati</taxon>
        <taxon>Pseudomonadota</taxon>
        <taxon>Gammaproteobacteria</taxon>
        <taxon>Oceanospirillales</taxon>
        <taxon>Oceanospirillaceae</taxon>
        <taxon>Motiliproteus</taxon>
    </lineage>
</organism>
<comment type="similarity">
    <text evidence="1">Belongs to the thioredoxin family. DsbA subfamily.</text>
</comment>
<accession>A0A369WBP1</accession>
<dbReference type="EMBL" id="QQOH01000004">
    <property type="protein sequence ID" value="RDE19077.1"/>
    <property type="molecule type" value="Genomic_DNA"/>
</dbReference>
<name>A0A369WBP1_9GAMM</name>
<dbReference type="PANTHER" id="PTHR13887:SF14">
    <property type="entry name" value="DISULFIDE BOND FORMATION PROTEIN D"/>
    <property type="match status" value="1"/>
</dbReference>
<dbReference type="SUPFAM" id="SSF52833">
    <property type="entry name" value="Thioredoxin-like"/>
    <property type="match status" value="1"/>
</dbReference>
<reference evidence="8 9" key="1">
    <citation type="submission" date="2018-07" db="EMBL/GenBank/DDBJ databases">
        <title>Motiliproteus coralliicola sp. nov., a bacterium isolated from Coral.</title>
        <authorList>
            <person name="Wang G."/>
        </authorList>
    </citation>
    <scope>NUCLEOTIDE SEQUENCE [LARGE SCALE GENOMIC DNA]</scope>
    <source>
        <strain evidence="8 9">C34</strain>
    </source>
</reference>
<keyword evidence="3" id="KW-0560">Oxidoreductase</keyword>
<sequence length="345" mass="38747">MLKKLSLSPLTFRHLKRHGLVAGMLLGVTALAQAAGPGFHYDGQQYRGDNLPAAIKAELYQLEQKFNDQRREVIDGYIVNRYVRERAQAEGKSFAQLQQELLSAPLPTDADVEAFYNANKARIPGPLEQVREQIKNYLKQALLVEKQRQLLEMIVEDKGYQVELAALPQLRLPIALEGYPSKGNPDAPITLVEFADYQCPHCKNAGPVTKQLLKEYGDKVRLVYRDFPINRSGISRKVAEAAVCADRQGQYWPFHELAFERQNYLKNISIEMLAEEAELDMDAFNSCLKSGEPQQIVAGSQAEARELGITSTPTFFVNGRPLPHSHGDLLAELKSLIDDELKSKN</sequence>
<dbReference type="Proteomes" id="UP000253769">
    <property type="component" value="Unassembled WGS sequence"/>
</dbReference>
<dbReference type="OrthoDB" id="9780340at2"/>
<dbReference type="InterPro" id="IPR012336">
    <property type="entry name" value="Thioredoxin-like_fold"/>
</dbReference>
<evidence type="ECO:0000256" key="2">
    <source>
        <dbReference type="ARBA" id="ARBA00022729"/>
    </source>
</evidence>
<dbReference type="InterPro" id="IPR013766">
    <property type="entry name" value="Thioredoxin_domain"/>
</dbReference>
<dbReference type="GO" id="GO:0016491">
    <property type="term" value="F:oxidoreductase activity"/>
    <property type="evidence" value="ECO:0007669"/>
    <property type="project" value="UniProtKB-KW"/>
</dbReference>
<evidence type="ECO:0000259" key="7">
    <source>
        <dbReference type="PROSITE" id="PS51352"/>
    </source>
</evidence>
<comment type="caution">
    <text evidence="8">The sequence shown here is derived from an EMBL/GenBank/DDBJ whole genome shotgun (WGS) entry which is preliminary data.</text>
</comment>
<dbReference type="InterPro" id="IPR036249">
    <property type="entry name" value="Thioredoxin-like_sf"/>
</dbReference>
<feature type="chain" id="PRO_5016884176" description="Thioredoxin domain-containing protein" evidence="6">
    <location>
        <begin position="35"/>
        <end position="345"/>
    </location>
</feature>
<dbReference type="RefSeq" id="WP_114696699.1">
    <property type="nucleotide sequence ID" value="NZ_QQOH01000004.1"/>
</dbReference>
<evidence type="ECO:0000256" key="6">
    <source>
        <dbReference type="SAM" id="SignalP"/>
    </source>
</evidence>
<dbReference type="Gene3D" id="1.10.4030.10">
    <property type="entry name" value="Porin chaperone SurA, peptide-binding domain"/>
    <property type="match status" value="1"/>
</dbReference>
<keyword evidence="2 6" id="KW-0732">Signal</keyword>
<dbReference type="PANTHER" id="PTHR13887">
    <property type="entry name" value="GLUTATHIONE S-TRANSFERASE KAPPA"/>
    <property type="match status" value="1"/>
</dbReference>
<dbReference type="PROSITE" id="PS51352">
    <property type="entry name" value="THIOREDOXIN_2"/>
    <property type="match status" value="1"/>
</dbReference>
<protein>
    <recommendedName>
        <fullName evidence="7">Thioredoxin domain-containing protein</fullName>
    </recommendedName>
</protein>
<dbReference type="AlphaFoldDB" id="A0A369WBP1"/>
<keyword evidence="5" id="KW-0676">Redox-active center</keyword>
<dbReference type="Pfam" id="PF13462">
    <property type="entry name" value="Thioredoxin_4"/>
    <property type="match status" value="1"/>
</dbReference>
<evidence type="ECO:0000313" key="9">
    <source>
        <dbReference type="Proteomes" id="UP000253769"/>
    </source>
</evidence>
<evidence type="ECO:0000313" key="8">
    <source>
        <dbReference type="EMBL" id="RDE19077.1"/>
    </source>
</evidence>
<feature type="signal peptide" evidence="6">
    <location>
        <begin position="1"/>
        <end position="34"/>
    </location>
</feature>
<evidence type="ECO:0000256" key="5">
    <source>
        <dbReference type="ARBA" id="ARBA00023284"/>
    </source>
</evidence>
<gene>
    <name evidence="8" type="ORF">DV711_15915</name>
</gene>
<evidence type="ECO:0000256" key="1">
    <source>
        <dbReference type="ARBA" id="ARBA00005791"/>
    </source>
</evidence>
<evidence type="ECO:0000256" key="4">
    <source>
        <dbReference type="ARBA" id="ARBA00023157"/>
    </source>
</evidence>
<keyword evidence="9" id="KW-1185">Reference proteome</keyword>
<dbReference type="Gene3D" id="3.40.30.10">
    <property type="entry name" value="Glutaredoxin"/>
    <property type="match status" value="1"/>
</dbReference>
<proteinExistence type="inferred from homology"/>
<keyword evidence="4" id="KW-1015">Disulfide bond</keyword>
<evidence type="ECO:0000256" key="3">
    <source>
        <dbReference type="ARBA" id="ARBA00023002"/>
    </source>
</evidence>
<feature type="domain" description="Thioredoxin" evidence="7">
    <location>
        <begin position="161"/>
        <end position="338"/>
    </location>
</feature>